<gene>
    <name evidence="1" type="ORF">NUZ5A_50448</name>
</gene>
<name>A0A812EWZ7_9ARCH</name>
<protein>
    <submittedName>
        <fullName evidence="1">Uncharacterized protein</fullName>
    </submittedName>
</protein>
<proteinExistence type="predicted"/>
<sequence length="54" mass="6148">MALKKCKNCGKEFEGNTRQFCSWQCSEAYGYNLKSKLDSAIKNDKGHTDRLSVD</sequence>
<dbReference type="Proteomes" id="UP000655759">
    <property type="component" value="Unassembled WGS sequence"/>
</dbReference>
<dbReference type="AlphaFoldDB" id="A0A812EWZ7"/>
<dbReference type="EMBL" id="CAJNAQ010000005">
    <property type="protein sequence ID" value="CAE6495713.1"/>
    <property type="molecule type" value="Genomic_DNA"/>
</dbReference>
<reference evidence="1" key="1">
    <citation type="submission" date="2021-02" db="EMBL/GenBank/DDBJ databases">
        <authorList>
            <person name="Han P."/>
        </authorList>
    </citation>
    <scope>NUCLEOTIDE SEQUENCE</scope>
    <source>
        <strain evidence="1">Candidatus Nitrosotenuis uzonensis 5A</strain>
    </source>
</reference>
<accession>A0A812EWZ7</accession>
<evidence type="ECO:0000313" key="2">
    <source>
        <dbReference type="Proteomes" id="UP000655759"/>
    </source>
</evidence>
<evidence type="ECO:0000313" key="1">
    <source>
        <dbReference type="EMBL" id="CAE6495713.1"/>
    </source>
</evidence>
<organism evidence="1 2">
    <name type="scientific">Candidatus Nitrosotenuis uzonensis</name>
    <dbReference type="NCBI Taxonomy" id="1407055"/>
    <lineage>
        <taxon>Archaea</taxon>
        <taxon>Nitrososphaerota</taxon>
        <taxon>Candidatus Nitrosotenuis</taxon>
    </lineage>
</organism>
<comment type="caution">
    <text evidence="1">The sequence shown here is derived from an EMBL/GenBank/DDBJ whole genome shotgun (WGS) entry which is preliminary data.</text>
</comment>